<organism evidence="1">
    <name type="scientific">Drosophila melanogaster</name>
    <name type="common">Fruit fly</name>
    <dbReference type="NCBI Taxonomy" id="7227"/>
    <lineage>
        <taxon>Eukaryota</taxon>
        <taxon>Metazoa</taxon>
        <taxon>Ecdysozoa</taxon>
        <taxon>Arthropoda</taxon>
        <taxon>Hexapoda</taxon>
        <taxon>Insecta</taxon>
        <taxon>Pterygota</taxon>
        <taxon>Neoptera</taxon>
        <taxon>Endopterygota</taxon>
        <taxon>Diptera</taxon>
        <taxon>Brachycera</taxon>
        <taxon>Muscomorpha</taxon>
        <taxon>Ephydroidea</taxon>
        <taxon>Drosophilidae</taxon>
        <taxon>Drosophila</taxon>
        <taxon>Sophophora</taxon>
    </lineage>
</organism>
<reference evidence="1" key="1">
    <citation type="journal article" date="2003" name="Genome Biol.">
        <title>An integrated gene annotation and transcriptional profiling approach towards the full gene content of the Drosophila genome.</title>
        <authorList>
            <person name="Hild M."/>
            <person name="Beckmann B."/>
            <person name="Haas S.A."/>
            <person name="Koch B."/>
            <person name="Solovyev V."/>
            <person name="Busold C."/>
            <person name="Fellenberg K."/>
            <person name="Boutros M."/>
            <person name="Vingron M."/>
            <person name="Sauer F."/>
            <person name="Hoheisel J.D."/>
            <person name="Paro R."/>
        </authorList>
    </citation>
    <scope>NUCLEOTIDE SEQUENCE</scope>
</reference>
<gene>
    <name evidence="1" type="ORF">HDC12109</name>
</gene>
<name>Q6IKM4_DROME</name>
<proteinExistence type="predicted"/>
<dbReference type="EMBL" id="BK002342">
    <property type="protein sequence ID" value="DAA03848.1"/>
    <property type="molecule type" value="Genomic_DNA"/>
</dbReference>
<sequence>MGEGVPQKWNFFRRLEFSYQVSQVKVMRVFADDDARSSVNSLNIQCKNVKQVDLCPNIR</sequence>
<accession>Q6IKM4</accession>
<protein>
    <submittedName>
        <fullName evidence="1">HDC12109</fullName>
    </submittedName>
</protein>
<evidence type="ECO:0000313" key="1">
    <source>
        <dbReference type="EMBL" id="DAA03848.1"/>
    </source>
</evidence>
<dbReference type="AlphaFoldDB" id="Q6IKM4"/>